<keyword evidence="2" id="KW-0255">Endonuclease</keyword>
<comment type="caution">
    <text evidence="2">The sequence shown here is derived from an EMBL/GenBank/DDBJ whole genome shotgun (WGS) entry which is preliminary data.</text>
</comment>
<dbReference type="PANTHER" id="PTHR33877:SF2">
    <property type="entry name" value="OS07G0170200 PROTEIN"/>
    <property type="match status" value="1"/>
</dbReference>
<organism evidence="2">
    <name type="scientific">mine drainage metagenome</name>
    <dbReference type="NCBI Taxonomy" id="410659"/>
    <lineage>
        <taxon>unclassified sequences</taxon>
        <taxon>metagenomes</taxon>
        <taxon>ecological metagenomes</taxon>
    </lineage>
</organism>
<dbReference type="PANTHER" id="PTHR33877">
    <property type="entry name" value="SLL1193 PROTEIN"/>
    <property type="match status" value="1"/>
</dbReference>
<dbReference type="CDD" id="cd00085">
    <property type="entry name" value="HNHc"/>
    <property type="match status" value="1"/>
</dbReference>
<dbReference type="Pfam" id="PF01844">
    <property type="entry name" value="HNH"/>
    <property type="match status" value="1"/>
</dbReference>
<name>A0A1J5R8M7_9ZZZZ</name>
<dbReference type="EMBL" id="MLJW01000373">
    <property type="protein sequence ID" value="OIQ88399.1"/>
    <property type="molecule type" value="Genomic_DNA"/>
</dbReference>
<dbReference type="InterPro" id="IPR002711">
    <property type="entry name" value="HNH"/>
</dbReference>
<dbReference type="AlphaFoldDB" id="A0A1J5R8M7"/>
<dbReference type="InterPro" id="IPR003615">
    <property type="entry name" value="HNH_nuc"/>
</dbReference>
<dbReference type="GO" id="GO:0004519">
    <property type="term" value="F:endonuclease activity"/>
    <property type="evidence" value="ECO:0007669"/>
    <property type="project" value="UniProtKB-KW"/>
</dbReference>
<sequence>MRFELEPHHRDTPNKELIDELRRIAELLKRNSVTIDQFNEHGKFHSTTLSRRFGSWFKALEAAGLEKTRNLHLTNEQLFENLVTVWLKFGRQPKYQDLTKKNSLFSSGTYEKRFGTWRKALEAFVAWANEDINPETTPQATSSPRQRRTPRNINWRLRALVLMRDGARCQLCGAEARNGATLHVDHVVPWNKGGKTTFDNLQVLCHVCNIGKSDVQLLPEGQPIAPAHLGRNN</sequence>
<evidence type="ECO:0000313" key="2">
    <source>
        <dbReference type="EMBL" id="OIQ88399.1"/>
    </source>
</evidence>
<dbReference type="Pfam" id="PF18780">
    <property type="entry name" value="HNH_repeat"/>
    <property type="match status" value="2"/>
</dbReference>
<gene>
    <name evidence="2" type="ORF">GALL_296900</name>
</gene>
<protein>
    <submittedName>
        <fullName evidence="2">HNH endonuclease</fullName>
    </submittedName>
</protein>
<dbReference type="InterPro" id="IPR052892">
    <property type="entry name" value="NA-targeting_endonuclease"/>
</dbReference>
<keyword evidence="2" id="KW-0378">Hydrolase</keyword>
<evidence type="ECO:0000259" key="1">
    <source>
        <dbReference type="SMART" id="SM00507"/>
    </source>
</evidence>
<keyword evidence="2" id="KW-0540">Nuclease</keyword>
<reference evidence="2" key="1">
    <citation type="submission" date="2016-10" db="EMBL/GenBank/DDBJ databases">
        <title>Sequence of Gallionella enrichment culture.</title>
        <authorList>
            <person name="Poehlein A."/>
            <person name="Muehling M."/>
            <person name="Daniel R."/>
        </authorList>
    </citation>
    <scope>NUCLEOTIDE SEQUENCE</scope>
</reference>
<dbReference type="InterPro" id="IPR041025">
    <property type="entry name" value="HNH_repeat"/>
</dbReference>
<accession>A0A1J5R8M7</accession>
<dbReference type="GO" id="GO:0003676">
    <property type="term" value="F:nucleic acid binding"/>
    <property type="evidence" value="ECO:0007669"/>
    <property type="project" value="InterPro"/>
</dbReference>
<feature type="domain" description="HNH nuclease" evidence="1">
    <location>
        <begin position="156"/>
        <end position="210"/>
    </location>
</feature>
<dbReference type="Gene3D" id="1.10.30.50">
    <property type="match status" value="1"/>
</dbReference>
<dbReference type="GO" id="GO:0008270">
    <property type="term" value="F:zinc ion binding"/>
    <property type="evidence" value="ECO:0007669"/>
    <property type="project" value="InterPro"/>
</dbReference>
<proteinExistence type="predicted"/>
<dbReference type="SMART" id="SM00507">
    <property type="entry name" value="HNHc"/>
    <property type="match status" value="1"/>
</dbReference>